<accession>A0A284VKN0</accession>
<feature type="transmembrane region" description="Helical" evidence="1">
    <location>
        <begin position="38"/>
        <end position="56"/>
    </location>
</feature>
<keyword evidence="3" id="KW-1185">Reference proteome</keyword>
<dbReference type="EMBL" id="FZMP01000044">
    <property type="protein sequence ID" value="SNQ59830.1"/>
    <property type="molecule type" value="Genomic_DNA"/>
</dbReference>
<sequence>MKKTGLYLTASIASVTYFIIAVILKYSPHNNILDLKNALIGAVIFWIVFFLLHPFLNKRVKC</sequence>
<proteinExistence type="predicted"/>
<protein>
    <submittedName>
        <fullName evidence="2">Uncharacterized protein</fullName>
    </submittedName>
</protein>
<dbReference type="AlphaFoldDB" id="A0A284VKN0"/>
<dbReference type="Proteomes" id="UP000218615">
    <property type="component" value="Unassembled WGS sequence"/>
</dbReference>
<evidence type="ECO:0000313" key="3">
    <source>
        <dbReference type="Proteomes" id="UP000218615"/>
    </source>
</evidence>
<organism evidence="2 3">
    <name type="scientific">Candidatus Methanoperedens nitratireducens</name>
    <dbReference type="NCBI Taxonomy" id="1392998"/>
    <lineage>
        <taxon>Archaea</taxon>
        <taxon>Methanobacteriati</taxon>
        <taxon>Methanobacteriota</taxon>
        <taxon>Stenosarchaea group</taxon>
        <taxon>Methanomicrobia</taxon>
        <taxon>Methanosarcinales</taxon>
        <taxon>ANME-2 cluster</taxon>
        <taxon>Candidatus Methanoperedentaceae</taxon>
        <taxon>Candidatus Methanoperedens</taxon>
    </lineage>
</organism>
<reference evidence="3" key="1">
    <citation type="submission" date="2017-06" db="EMBL/GenBank/DDBJ databases">
        <authorList>
            <person name="Cremers G."/>
        </authorList>
    </citation>
    <scope>NUCLEOTIDE SEQUENCE [LARGE SCALE GENOMIC DNA]</scope>
</reference>
<keyword evidence="1" id="KW-0812">Transmembrane</keyword>
<evidence type="ECO:0000256" key="1">
    <source>
        <dbReference type="SAM" id="Phobius"/>
    </source>
</evidence>
<keyword evidence="1" id="KW-1133">Transmembrane helix</keyword>
<name>A0A284VKN0_9EURY</name>
<feature type="transmembrane region" description="Helical" evidence="1">
    <location>
        <begin position="7"/>
        <end position="26"/>
    </location>
</feature>
<evidence type="ECO:0000313" key="2">
    <source>
        <dbReference type="EMBL" id="SNQ59830.1"/>
    </source>
</evidence>
<keyword evidence="1" id="KW-0472">Membrane</keyword>
<gene>
    <name evidence="2" type="ORF">MNV_1380017</name>
</gene>